<accession>A0A8S3YNL5</accession>
<dbReference type="PROSITE" id="PS51019">
    <property type="entry name" value="REELIN"/>
    <property type="match status" value="1"/>
</dbReference>
<keyword evidence="12" id="KW-0391">Immunity</keyword>
<feature type="region of interest" description="Disordered" evidence="19">
    <location>
        <begin position="188"/>
        <end position="207"/>
    </location>
</feature>
<evidence type="ECO:0000256" key="1">
    <source>
        <dbReference type="ARBA" id="ARBA00001970"/>
    </source>
</evidence>
<evidence type="ECO:0000259" key="21">
    <source>
        <dbReference type="PROSITE" id="PS50836"/>
    </source>
</evidence>
<feature type="domain" description="Reelin" evidence="23">
    <location>
        <begin position="29"/>
        <end position="193"/>
    </location>
</feature>
<feature type="transmembrane region" description="Helical" evidence="20">
    <location>
        <begin position="481"/>
        <end position="501"/>
    </location>
</feature>
<comment type="similarity">
    <text evidence="5">Belongs to the FRRS1 family.</text>
</comment>
<feature type="compositionally biased region" description="Low complexity" evidence="19">
    <location>
        <begin position="188"/>
        <end position="205"/>
    </location>
</feature>
<comment type="similarity">
    <text evidence="4">Belongs to the insect defense protein family.</text>
</comment>
<dbReference type="Proteomes" id="UP000678393">
    <property type="component" value="Unassembled WGS sequence"/>
</dbReference>
<evidence type="ECO:0000256" key="20">
    <source>
        <dbReference type="SAM" id="Phobius"/>
    </source>
</evidence>
<keyword evidence="14 20" id="KW-1133">Transmembrane helix</keyword>
<feature type="transmembrane region" description="Helical" evidence="20">
    <location>
        <begin position="513"/>
        <end position="535"/>
    </location>
</feature>
<dbReference type="CDD" id="cd09628">
    <property type="entry name" value="DOMON_SDR_2_like"/>
    <property type="match status" value="1"/>
</dbReference>
<dbReference type="CDD" id="cd08760">
    <property type="entry name" value="Cyt_b561_FRRS1_like"/>
    <property type="match status" value="1"/>
</dbReference>
<evidence type="ECO:0000256" key="6">
    <source>
        <dbReference type="ARBA" id="ARBA00022448"/>
    </source>
</evidence>
<keyword evidence="15" id="KW-0408">Iron</keyword>
<evidence type="ECO:0000256" key="7">
    <source>
        <dbReference type="ARBA" id="ARBA00022525"/>
    </source>
</evidence>
<dbReference type="InterPro" id="IPR042307">
    <property type="entry name" value="Reeler_sf"/>
</dbReference>
<dbReference type="PANTHER" id="PTHR45828:SF9">
    <property type="entry name" value="CELL WALL INTEGRITY AND STRESS RESPONSE COMPONENT 4-LIKE-RELATED"/>
    <property type="match status" value="1"/>
</dbReference>
<feature type="domain" description="DOMON" evidence="21">
    <location>
        <begin position="237"/>
        <end position="355"/>
    </location>
</feature>
<evidence type="ECO:0000256" key="17">
    <source>
        <dbReference type="ARBA" id="ARBA00023136"/>
    </source>
</evidence>
<name>A0A8S3YNL5_9EUPU</name>
<evidence type="ECO:0000313" key="25">
    <source>
        <dbReference type="Proteomes" id="UP000678393"/>
    </source>
</evidence>
<dbReference type="InterPro" id="IPR006593">
    <property type="entry name" value="Cyt_b561/ferric_Rdtase_TM"/>
</dbReference>
<dbReference type="Gene3D" id="2.60.40.4060">
    <property type="entry name" value="Reeler domain"/>
    <property type="match status" value="1"/>
</dbReference>
<dbReference type="PANTHER" id="PTHR45828">
    <property type="entry name" value="CYTOCHROME B561/FERRIC REDUCTASE TRANSMEMBRANE"/>
    <property type="match status" value="1"/>
</dbReference>
<keyword evidence="6" id="KW-0813">Transport</keyword>
<evidence type="ECO:0000256" key="19">
    <source>
        <dbReference type="SAM" id="MobiDB-lite"/>
    </source>
</evidence>
<comment type="caution">
    <text evidence="24">The sequence shown here is derived from an EMBL/GenBank/DDBJ whole genome shotgun (WGS) entry which is preliminary data.</text>
</comment>
<evidence type="ECO:0000256" key="2">
    <source>
        <dbReference type="ARBA" id="ARBA00004141"/>
    </source>
</evidence>
<evidence type="ECO:0000256" key="14">
    <source>
        <dbReference type="ARBA" id="ARBA00022989"/>
    </source>
</evidence>
<evidence type="ECO:0000259" key="22">
    <source>
        <dbReference type="PROSITE" id="PS50939"/>
    </source>
</evidence>
<feature type="transmembrane region" description="Helical" evidence="20">
    <location>
        <begin position="440"/>
        <end position="461"/>
    </location>
</feature>
<feature type="transmembrane region" description="Helical" evidence="20">
    <location>
        <begin position="547"/>
        <end position="567"/>
    </location>
</feature>
<evidence type="ECO:0000256" key="5">
    <source>
        <dbReference type="ARBA" id="ARBA00009195"/>
    </source>
</evidence>
<dbReference type="Pfam" id="PF02014">
    <property type="entry name" value="Reeler"/>
    <property type="match status" value="1"/>
</dbReference>
<keyword evidence="16" id="KW-0044">Antibiotic</keyword>
<dbReference type="InterPro" id="IPR002861">
    <property type="entry name" value="Reeler_dom"/>
</dbReference>
<keyword evidence="13" id="KW-0249">Electron transport</keyword>
<dbReference type="GO" id="GO:0016020">
    <property type="term" value="C:membrane"/>
    <property type="evidence" value="ECO:0007669"/>
    <property type="project" value="UniProtKB-SubCell"/>
</dbReference>
<evidence type="ECO:0000256" key="12">
    <source>
        <dbReference type="ARBA" id="ARBA00022859"/>
    </source>
</evidence>
<dbReference type="SMART" id="SM00664">
    <property type="entry name" value="DoH"/>
    <property type="match status" value="1"/>
</dbReference>
<evidence type="ECO:0000256" key="8">
    <source>
        <dbReference type="ARBA" id="ARBA00022529"/>
    </source>
</evidence>
<dbReference type="AlphaFoldDB" id="A0A8S3YNL5"/>
<keyword evidence="7" id="KW-0964">Secreted</keyword>
<evidence type="ECO:0000259" key="23">
    <source>
        <dbReference type="PROSITE" id="PS51019"/>
    </source>
</evidence>
<evidence type="ECO:0000256" key="18">
    <source>
        <dbReference type="ARBA" id="ARBA00023180"/>
    </source>
</evidence>
<keyword evidence="11" id="KW-0732">Signal</keyword>
<evidence type="ECO:0000256" key="10">
    <source>
        <dbReference type="ARBA" id="ARBA00022692"/>
    </source>
</evidence>
<dbReference type="OrthoDB" id="2419613at2759"/>
<dbReference type="Gene3D" id="1.20.120.1770">
    <property type="match status" value="1"/>
</dbReference>
<evidence type="ECO:0000256" key="16">
    <source>
        <dbReference type="ARBA" id="ARBA00023022"/>
    </source>
</evidence>
<feature type="domain" description="Cytochrome b561" evidence="22">
    <location>
        <begin position="359"/>
        <end position="571"/>
    </location>
</feature>
<keyword evidence="8" id="KW-0929">Antimicrobial</keyword>
<dbReference type="PROSITE" id="PS50836">
    <property type="entry name" value="DOMON"/>
    <property type="match status" value="1"/>
</dbReference>
<comment type="cofactor">
    <cofactor evidence="1">
        <name>heme b</name>
        <dbReference type="ChEBI" id="CHEBI:60344"/>
    </cofactor>
</comment>
<dbReference type="PROSITE" id="PS50939">
    <property type="entry name" value="CYTOCHROME_B561"/>
    <property type="match status" value="1"/>
</dbReference>
<evidence type="ECO:0008006" key="26">
    <source>
        <dbReference type="Google" id="ProtNLM"/>
    </source>
</evidence>
<sequence length="696" mass="76759">MIIITIATFFVFNKFQSFTNGTIPRIISTLVVLLVLTRGVNSFGSGAPESVCESLMPSHGVPPQQSPSPYQVTTSNTFVTKGGQTSVTLSGSLPFIGFFIRVIQNDKYIGGTFQQNDLGKLRCSNQGMTHSSSDPKFKLVAVWTAPADIQSSPMQFEVTVVQQKQVFWTKVKSADITISLLTSNDTSMKTETTTSSSFTLSNPNSQDPNSAFSTISIDPDCGKSKGCYHNCKAGDPCSYFFSWTYEIDQVHFEFLYHSSSSADQWIALGLSRDTIMGDDSVLECVAEDGQVHVRTSYNNGQANEYPGDKSAAISDAKGSVIDGVLACSFIRKSSYPEEKRVFDLSLPYYLMVATGTAVSGNKLPHSYEKLPEVSAEKVSLQQVASISGSRNPFYPLVKAHGTIMTLAWMFFASCGLVIAKHGRSMFNNCKPFGIHVWFHIHRFCMVITALLTILGCVIIVIESKGYSVIPETPGKAYRVLHPPLGLILVIVTLVNPLIALFRPDPKSPSRPVFRWSHWGIGIFAWATSFVLIVIGLDLNKSQGEVEAIYVVFGFIAYQLAIDIVIRVTESFCGCFKSGCCESKHRYNINMAELSSNGLSRETTGDAPDDDDDTLFVFVFGRIVIFTIRYSSNLYNIISFFYRKISQSASSWYCTWCCLRVSPSVSCTSSCVTPSGHFRLYLDKMAANTRASLDLQR</sequence>
<evidence type="ECO:0000256" key="4">
    <source>
        <dbReference type="ARBA" id="ARBA00008501"/>
    </source>
</evidence>
<keyword evidence="10 20" id="KW-0812">Transmembrane</keyword>
<keyword evidence="25" id="KW-1185">Reference proteome</keyword>
<protein>
    <recommendedName>
        <fullName evidence="26">Ferric-chelate reductase 1</fullName>
    </recommendedName>
</protein>
<feature type="transmembrane region" description="Helical" evidence="20">
    <location>
        <begin position="399"/>
        <end position="419"/>
    </location>
</feature>
<evidence type="ECO:0000256" key="9">
    <source>
        <dbReference type="ARBA" id="ARBA00022588"/>
    </source>
</evidence>
<organism evidence="24 25">
    <name type="scientific">Candidula unifasciata</name>
    <dbReference type="NCBI Taxonomy" id="100452"/>
    <lineage>
        <taxon>Eukaryota</taxon>
        <taxon>Metazoa</taxon>
        <taxon>Spiralia</taxon>
        <taxon>Lophotrochozoa</taxon>
        <taxon>Mollusca</taxon>
        <taxon>Gastropoda</taxon>
        <taxon>Heterobranchia</taxon>
        <taxon>Euthyneura</taxon>
        <taxon>Panpulmonata</taxon>
        <taxon>Eupulmonata</taxon>
        <taxon>Stylommatophora</taxon>
        <taxon>Helicina</taxon>
        <taxon>Helicoidea</taxon>
        <taxon>Geomitridae</taxon>
        <taxon>Candidula</taxon>
    </lineage>
</organism>
<evidence type="ECO:0000256" key="3">
    <source>
        <dbReference type="ARBA" id="ARBA00004613"/>
    </source>
</evidence>
<keyword evidence="9" id="KW-0399">Innate immunity</keyword>
<dbReference type="SMART" id="SM00665">
    <property type="entry name" value="B561"/>
    <property type="match status" value="1"/>
</dbReference>
<dbReference type="GO" id="GO:0005576">
    <property type="term" value="C:extracellular region"/>
    <property type="evidence" value="ECO:0007669"/>
    <property type="project" value="UniProtKB-SubCell"/>
</dbReference>
<dbReference type="GO" id="GO:0045087">
    <property type="term" value="P:innate immune response"/>
    <property type="evidence" value="ECO:0007669"/>
    <property type="project" value="UniProtKB-KW"/>
</dbReference>
<gene>
    <name evidence="24" type="ORF">CUNI_LOCUS4345</name>
</gene>
<comment type="subcellular location">
    <subcellularLocation>
        <location evidence="2">Membrane</location>
        <topology evidence="2">Multi-pass membrane protein</topology>
    </subcellularLocation>
    <subcellularLocation>
        <location evidence="3">Secreted</location>
    </subcellularLocation>
</comment>
<reference evidence="24" key="1">
    <citation type="submission" date="2021-04" db="EMBL/GenBank/DDBJ databases">
        <authorList>
            <consortium name="Molecular Ecology Group"/>
        </authorList>
    </citation>
    <scope>NUCLEOTIDE SEQUENCE</scope>
</reference>
<keyword evidence="18" id="KW-0325">Glycoprotein</keyword>
<keyword evidence="17 20" id="KW-0472">Membrane</keyword>
<dbReference type="Pfam" id="PF03351">
    <property type="entry name" value="DOMON"/>
    <property type="match status" value="1"/>
</dbReference>
<evidence type="ECO:0000313" key="24">
    <source>
        <dbReference type="EMBL" id="CAG5118787.1"/>
    </source>
</evidence>
<proteinExistence type="inferred from homology"/>
<evidence type="ECO:0000256" key="11">
    <source>
        <dbReference type="ARBA" id="ARBA00022729"/>
    </source>
</evidence>
<evidence type="ECO:0000256" key="13">
    <source>
        <dbReference type="ARBA" id="ARBA00022982"/>
    </source>
</evidence>
<dbReference type="GO" id="GO:0042742">
    <property type="term" value="P:defense response to bacterium"/>
    <property type="evidence" value="ECO:0007669"/>
    <property type="project" value="UniProtKB-KW"/>
</dbReference>
<evidence type="ECO:0000256" key="15">
    <source>
        <dbReference type="ARBA" id="ARBA00023004"/>
    </source>
</evidence>
<dbReference type="InterPro" id="IPR051237">
    <property type="entry name" value="Ferric-chelate_Red/DefProt"/>
</dbReference>
<dbReference type="CDD" id="cd08544">
    <property type="entry name" value="Reeler"/>
    <property type="match status" value="1"/>
</dbReference>
<dbReference type="InterPro" id="IPR005018">
    <property type="entry name" value="DOMON_domain"/>
</dbReference>
<dbReference type="EMBL" id="CAJHNH020000608">
    <property type="protein sequence ID" value="CAG5118787.1"/>
    <property type="molecule type" value="Genomic_DNA"/>
</dbReference>